<dbReference type="EMBL" id="KZ819853">
    <property type="protein sequence ID" value="PWN51316.1"/>
    <property type="molecule type" value="Genomic_DNA"/>
</dbReference>
<organism evidence="1 2">
    <name type="scientific">Violaceomyces palustris</name>
    <dbReference type="NCBI Taxonomy" id="1673888"/>
    <lineage>
        <taxon>Eukaryota</taxon>
        <taxon>Fungi</taxon>
        <taxon>Dikarya</taxon>
        <taxon>Basidiomycota</taxon>
        <taxon>Ustilaginomycotina</taxon>
        <taxon>Ustilaginomycetes</taxon>
        <taxon>Violaceomycetales</taxon>
        <taxon>Violaceomycetaceae</taxon>
        <taxon>Violaceomyces</taxon>
    </lineage>
</organism>
<name>A0ACD0NZW7_9BASI</name>
<protein>
    <submittedName>
        <fullName evidence="1">Uncharacterized protein</fullName>
    </submittedName>
</protein>
<sequence>MAALDSALFTLYFNRRKQHPWITDIYSSPSIPPPSSSSTKQSISEQLKDVPPAYTRQRATSSTNYKTILLDGIVPDCILASITSPSALDKIKNVQLHNPPSSVSLEKAGMTFYQDWKFTFGEEVFSWRKSSTVGNANRSSYVCNVIRKPDPSINVAEYRPSSKSRLSGLTFMDHNLDRIDVQDKKGLEIVLVLTLCALLDQEYDERVGTGVDNIYVSQHAAVTGASSPKHPNSAVPAPVPKESGPSQPLEPNQVLVTPWGLTEEYVSHCLDLLRAPPGGKNMLLIEIRSESIDTSAKAIQVAAGVKAGFHRLSEEEKGVVSSPSPSRSGDDSVEQEAELYQYVKTTEEEESQSRSDSRSPATDQMTTGANSPSSLLPPSAPKKRIIKLDPPSPSQLIASPSQLSPIPSPRPPPLSPRPNSSSSKQASANTSTSASNSGSGAYLPPKSLVIYLSKERIPDLEPPPQPKPPTSSAPWNDFGKLSIGTSARPTHPPNQGSSTSTASYFPKPTETVATSHQQGNGSHPPSKSNPSPSQPPSIPPKTLGMGKALLGKLRMGGGGGGSGQS</sequence>
<gene>
    <name evidence="1" type="ORF">IE53DRAFT_55186</name>
</gene>
<evidence type="ECO:0000313" key="1">
    <source>
        <dbReference type="EMBL" id="PWN51316.1"/>
    </source>
</evidence>
<dbReference type="Proteomes" id="UP000245626">
    <property type="component" value="Unassembled WGS sequence"/>
</dbReference>
<reference evidence="1 2" key="1">
    <citation type="journal article" date="2018" name="Mol. Biol. Evol.">
        <title>Broad Genomic Sampling Reveals a Smut Pathogenic Ancestry of the Fungal Clade Ustilaginomycotina.</title>
        <authorList>
            <person name="Kijpornyongpan T."/>
            <person name="Mondo S.J."/>
            <person name="Barry K."/>
            <person name="Sandor L."/>
            <person name="Lee J."/>
            <person name="Lipzen A."/>
            <person name="Pangilinan J."/>
            <person name="LaButti K."/>
            <person name="Hainaut M."/>
            <person name="Henrissat B."/>
            <person name="Grigoriev I.V."/>
            <person name="Spatafora J.W."/>
            <person name="Aime M.C."/>
        </authorList>
    </citation>
    <scope>NUCLEOTIDE SEQUENCE [LARGE SCALE GENOMIC DNA]</scope>
    <source>
        <strain evidence="1 2">SA 807</strain>
    </source>
</reference>
<evidence type="ECO:0000313" key="2">
    <source>
        <dbReference type="Proteomes" id="UP000245626"/>
    </source>
</evidence>
<proteinExistence type="predicted"/>
<keyword evidence="2" id="KW-1185">Reference proteome</keyword>
<accession>A0ACD0NZW7</accession>